<feature type="region of interest" description="Disordered" evidence="1">
    <location>
        <begin position="83"/>
        <end position="109"/>
    </location>
</feature>
<keyword evidence="4" id="KW-1185">Reference proteome</keyword>
<dbReference type="GO" id="GO:0005737">
    <property type="term" value="C:cytoplasm"/>
    <property type="evidence" value="ECO:0007669"/>
    <property type="project" value="TreeGrafter"/>
</dbReference>
<feature type="compositionally biased region" description="Acidic residues" evidence="1">
    <location>
        <begin position="333"/>
        <end position="350"/>
    </location>
</feature>
<proteinExistence type="predicted"/>
<organism evidence="3 4">
    <name type="scientific">Umbelopsis vinacea</name>
    <dbReference type="NCBI Taxonomy" id="44442"/>
    <lineage>
        <taxon>Eukaryota</taxon>
        <taxon>Fungi</taxon>
        <taxon>Fungi incertae sedis</taxon>
        <taxon>Mucoromycota</taxon>
        <taxon>Mucoromycotina</taxon>
        <taxon>Umbelopsidomycetes</taxon>
        <taxon>Umbelopsidales</taxon>
        <taxon>Umbelopsidaceae</taxon>
        <taxon>Umbelopsis</taxon>
    </lineage>
</organism>
<feature type="compositionally biased region" description="Polar residues" evidence="1">
    <location>
        <begin position="354"/>
        <end position="393"/>
    </location>
</feature>
<dbReference type="SMART" id="SM00751">
    <property type="entry name" value="BSD"/>
    <property type="match status" value="1"/>
</dbReference>
<feature type="compositionally biased region" description="Basic and acidic residues" evidence="1">
    <location>
        <begin position="92"/>
        <end position="101"/>
    </location>
</feature>
<dbReference type="EMBL" id="JAEPRA010000001">
    <property type="protein sequence ID" value="KAG2189398.1"/>
    <property type="molecule type" value="Genomic_DNA"/>
</dbReference>
<dbReference type="InterPro" id="IPR051494">
    <property type="entry name" value="BSD_domain-containing"/>
</dbReference>
<feature type="region of interest" description="Disordered" evidence="1">
    <location>
        <begin position="329"/>
        <end position="409"/>
    </location>
</feature>
<dbReference type="PANTHER" id="PTHR16019:SF5">
    <property type="entry name" value="BSD DOMAIN-CONTAINING PROTEIN 1"/>
    <property type="match status" value="1"/>
</dbReference>
<evidence type="ECO:0000313" key="4">
    <source>
        <dbReference type="Proteomes" id="UP000612746"/>
    </source>
</evidence>
<protein>
    <recommendedName>
        <fullName evidence="2">BSD domain-containing protein</fullName>
    </recommendedName>
</protein>
<feature type="compositionally biased region" description="Basic and acidic residues" evidence="1">
    <location>
        <begin position="17"/>
        <end position="29"/>
    </location>
</feature>
<evidence type="ECO:0000313" key="3">
    <source>
        <dbReference type="EMBL" id="KAG2189398.1"/>
    </source>
</evidence>
<dbReference type="InterPro" id="IPR005607">
    <property type="entry name" value="BSD_dom"/>
</dbReference>
<dbReference type="PROSITE" id="PS50858">
    <property type="entry name" value="BSD"/>
    <property type="match status" value="1"/>
</dbReference>
<reference evidence="3" key="1">
    <citation type="submission" date="2020-12" db="EMBL/GenBank/DDBJ databases">
        <title>Metabolic potential, ecology and presence of endohyphal bacteria is reflected in genomic diversity of Mucoromycotina.</title>
        <authorList>
            <person name="Muszewska A."/>
            <person name="Okrasinska A."/>
            <person name="Steczkiewicz K."/>
            <person name="Drgas O."/>
            <person name="Orlowska M."/>
            <person name="Perlinska-Lenart U."/>
            <person name="Aleksandrzak-Piekarczyk T."/>
            <person name="Szatraj K."/>
            <person name="Zielenkiewicz U."/>
            <person name="Pilsyk S."/>
            <person name="Malc E."/>
            <person name="Mieczkowski P."/>
            <person name="Kruszewska J.S."/>
            <person name="Biernat P."/>
            <person name="Pawlowska J."/>
        </authorList>
    </citation>
    <scope>NUCLEOTIDE SEQUENCE</scope>
    <source>
        <strain evidence="3">WA0000051536</strain>
    </source>
</reference>
<accession>A0A8H7URI3</accession>
<dbReference type="Gene3D" id="1.10.3970.10">
    <property type="entry name" value="BSD domain"/>
    <property type="match status" value="1"/>
</dbReference>
<name>A0A8H7URI3_9FUNG</name>
<gene>
    <name evidence="3" type="ORF">INT44_004540</name>
</gene>
<feature type="region of interest" description="Disordered" evidence="1">
    <location>
        <begin position="1"/>
        <end position="29"/>
    </location>
</feature>
<sequence>MDDLYQLTAEAVNQNTSKEDAEKNKHRQEEDDVVLKAFNSFGFSKRWDSLLDTVKKQGGALVDVTKRDLQEFATVLRDDIVQAGDESQNDTSEEKVDKDQEQTNGESSKGFNLFEVSAAQFASLRESLSKLNTVNLDRMRDGLQHTLSNLPTNMESIHLPGNINIQQLREELAVGSKFAEQYLEKFGTDAVQALSRAITVVAPVDDEDNEFASKSTENNAGGKRIFASRKETILAELRTDHSVYLEPPVKETEEDDEESKIYHTFVAGFNVEEYTDEIAKLLEEYPELRQVMDELVPVQVSYNDFWQRYFYRVWKIDQEDEKRRQIVQGADAHEEDDADFKWDSEDEEGEGASNEKSNTLQPDSPSTSTALPTGVTSDTEFSNISASSTTEASLVSAPKDDDEEDSDWE</sequence>
<dbReference type="Pfam" id="PF03909">
    <property type="entry name" value="BSD"/>
    <property type="match status" value="1"/>
</dbReference>
<dbReference type="Proteomes" id="UP000612746">
    <property type="component" value="Unassembled WGS sequence"/>
</dbReference>
<feature type="compositionally biased region" description="Acidic residues" evidence="1">
    <location>
        <begin position="400"/>
        <end position="409"/>
    </location>
</feature>
<dbReference type="PANTHER" id="PTHR16019">
    <property type="entry name" value="SYNAPSE-ASSOCIATED PROTEIN"/>
    <property type="match status" value="1"/>
</dbReference>
<comment type="caution">
    <text evidence="3">The sequence shown here is derived from an EMBL/GenBank/DDBJ whole genome shotgun (WGS) entry which is preliminary data.</text>
</comment>
<dbReference type="InterPro" id="IPR035925">
    <property type="entry name" value="BSD_dom_sf"/>
</dbReference>
<dbReference type="SUPFAM" id="SSF140383">
    <property type="entry name" value="BSD domain-like"/>
    <property type="match status" value="1"/>
</dbReference>
<evidence type="ECO:0000259" key="2">
    <source>
        <dbReference type="PROSITE" id="PS50858"/>
    </source>
</evidence>
<feature type="domain" description="BSD" evidence="2">
    <location>
        <begin position="265"/>
        <end position="317"/>
    </location>
</feature>
<dbReference type="AlphaFoldDB" id="A0A8H7URI3"/>
<evidence type="ECO:0000256" key="1">
    <source>
        <dbReference type="SAM" id="MobiDB-lite"/>
    </source>
</evidence>
<dbReference type="OrthoDB" id="73788at2759"/>